<dbReference type="PANTHER" id="PTHR33112">
    <property type="entry name" value="DOMAIN PROTEIN, PUTATIVE-RELATED"/>
    <property type="match status" value="1"/>
</dbReference>
<sequence>MEMQPCKVCQEIFTGKQRIREPRPHHQSKDDILAAANSGCRLCKLITKSPGFEHFKTSESFEAEWYLSPLEEEEGHGATWFRLTIDAMDDEEEEEIDTAYFTSVAPQECKDLDQQGHVWIPKSGIEVKSPEAPVFPPAWAFTLVPATNFSPKDLQYEPPSGTHDPRMWSLAKGWLDKCQKTHPDCSASRNPTFRPTRLVEILDTKTVRVLERNSATPLGPYAAFSHCWGRTKTLKLLEENKALLKTSIRIADLPQSYKEALDVAMRFGINYIWIDSLCIVQNSVSDWRAEAATMKDVYGNALITIAASAASENSEASFRRRDPRIIQHLRVTPKWQGIIDMSYVVVSMDAYNQEIEASPLRRRSWVLQESFLSPRTLSMSSSQLWWECRKALFCEAWPNGVPKRLRYSYPAATETNIRTKAYHHLWCDLVEKYMKCGITVFSDKMIAMAGLASHFQPLLANDEYTAGFWRSQLPKTLCWTVNLGHSGFKTYRPAQYRAPSWSWASVEGHMYFYHKTHGAQGSSSREVCKVLNVGLVRAGPSPTGDLKGGYIKMRGRLLPVQLVQPFLTVPDENGIYRYIKGSAEDENKVVDEDVDRTWVDLDENTSDEWPVISHLDTLGVDIQNGGYLDTAKRVATFAQVWDGQLFSLPIIEWVHLEKPRVAGIILGHAKGEPDGRMKLTRVPLQDAASLPPVALEDAEHVYIFTQLNVDKCLVYCEAWKAKHAIFNVLLDALFSTRPDLDLEALVLEWVRYGFLLKAQDGPNGKPFAFQLFSPSETEGIMGTYASLSHCWARGPKPIVTTSDTIAYRLKGITFTARPKTFGDAVLIARRLGLRYIWIDSLCIIQNSAEDWQIESSKMADIYHNSFVTIAAVSSPDSRGGCFSPEKLSDLCFRVEGEGFDALIAAR</sequence>
<dbReference type="EMBL" id="JABEYC010000609">
    <property type="protein sequence ID" value="KAF4975744.1"/>
    <property type="molecule type" value="Genomic_DNA"/>
</dbReference>
<comment type="caution">
    <text evidence="2">The sequence shown here is derived from an EMBL/GenBank/DDBJ whole genome shotgun (WGS) entry which is preliminary data.</text>
</comment>
<dbReference type="PANTHER" id="PTHR33112:SF8">
    <property type="entry name" value="HETEROKARYON INCOMPATIBILITY DOMAIN-CONTAINING PROTEIN"/>
    <property type="match status" value="1"/>
</dbReference>
<gene>
    <name evidence="2" type="ORF">FZEAL_7521</name>
</gene>
<evidence type="ECO:0000259" key="1">
    <source>
        <dbReference type="Pfam" id="PF06985"/>
    </source>
</evidence>
<evidence type="ECO:0000313" key="2">
    <source>
        <dbReference type="EMBL" id="KAF4975744.1"/>
    </source>
</evidence>
<organism evidence="2 3">
    <name type="scientific">Fusarium zealandicum</name>
    <dbReference type="NCBI Taxonomy" id="1053134"/>
    <lineage>
        <taxon>Eukaryota</taxon>
        <taxon>Fungi</taxon>
        <taxon>Dikarya</taxon>
        <taxon>Ascomycota</taxon>
        <taxon>Pezizomycotina</taxon>
        <taxon>Sordariomycetes</taxon>
        <taxon>Hypocreomycetidae</taxon>
        <taxon>Hypocreales</taxon>
        <taxon>Nectriaceae</taxon>
        <taxon>Fusarium</taxon>
        <taxon>Fusarium staphyleae species complex</taxon>
    </lineage>
</organism>
<dbReference type="Proteomes" id="UP000635477">
    <property type="component" value="Unassembled WGS sequence"/>
</dbReference>
<name>A0A8H4UFL9_9HYPO</name>
<reference evidence="2" key="1">
    <citation type="journal article" date="2020" name="BMC Genomics">
        <title>Correction to: Identification and distribution of gene clusters required for synthesis of sphingolipid metabolism inhibitors in diverse species of the filamentous fungus Fusarium.</title>
        <authorList>
            <person name="Kim H.S."/>
            <person name="Lohmar J.M."/>
            <person name="Busman M."/>
            <person name="Brown D.W."/>
            <person name="Naumann T.A."/>
            <person name="Divon H.H."/>
            <person name="Lysoe E."/>
            <person name="Uhlig S."/>
            <person name="Proctor R.H."/>
        </authorList>
    </citation>
    <scope>NUCLEOTIDE SEQUENCE</scope>
    <source>
        <strain evidence="2">NRRL 22465</strain>
    </source>
</reference>
<feature type="domain" description="Heterokaryon incompatibility" evidence="1">
    <location>
        <begin position="221"/>
        <end position="369"/>
    </location>
</feature>
<accession>A0A8H4UFL9</accession>
<evidence type="ECO:0000313" key="3">
    <source>
        <dbReference type="Proteomes" id="UP000635477"/>
    </source>
</evidence>
<feature type="domain" description="Heterokaryon incompatibility" evidence="1">
    <location>
        <begin position="784"/>
        <end position="889"/>
    </location>
</feature>
<reference evidence="2" key="2">
    <citation type="submission" date="2020-05" db="EMBL/GenBank/DDBJ databases">
        <authorList>
            <person name="Kim H.-S."/>
            <person name="Proctor R.H."/>
            <person name="Brown D.W."/>
        </authorList>
    </citation>
    <scope>NUCLEOTIDE SEQUENCE</scope>
    <source>
        <strain evidence="2">NRRL 22465</strain>
    </source>
</reference>
<dbReference type="InterPro" id="IPR010730">
    <property type="entry name" value="HET"/>
</dbReference>
<proteinExistence type="predicted"/>
<dbReference type="Pfam" id="PF06985">
    <property type="entry name" value="HET"/>
    <property type="match status" value="2"/>
</dbReference>
<dbReference type="AlphaFoldDB" id="A0A8H4UFL9"/>
<keyword evidence="3" id="KW-1185">Reference proteome</keyword>
<dbReference type="OrthoDB" id="5362512at2759"/>
<protein>
    <recommendedName>
        <fullName evidence="1">Heterokaryon incompatibility domain-containing protein</fullName>
    </recommendedName>
</protein>